<dbReference type="InterPro" id="IPR050838">
    <property type="entry name" value="Ketopantoate_reductase"/>
</dbReference>
<dbReference type="NCBIfam" id="TIGR00745">
    <property type="entry name" value="apbA_panE"/>
    <property type="match status" value="1"/>
</dbReference>
<evidence type="ECO:0000256" key="3">
    <source>
        <dbReference type="ARBA" id="ARBA00013014"/>
    </source>
</evidence>
<dbReference type="Pfam" id="PF02558">
    <property type="entry name" value="ApbA"/>
    <property type="match status" value="1"/>
</dbReference>
<comment type="catalytic activity">
    <reaction evidence="9 10">
        <text>(R)-pantoate + NADP(+) = 2-dehydropantoate + NADPH + H(+)</text>
        <dbReference type="Rhea" id="RHEA:16233"/>
        <dbReference type="ChEBI" id="CHEBI:11561"/>
        <dbReference type="ChEBI" id="CHEBI:15378"/>
        <dbReference type="ChEBI" id="CHEBI:15980"/>
        <dbReference type="ChEBI" id="CHEBI:57783"/>
        <dbReference type="ChEBI" id="CHEBI:58349"/>
        <dbReference type="EC" id="1.1.1.169"/>
    </reaction>
</comment>
<name>A0ABQ6CIE3_9HYPH</name>
<dbReference type="Gene3D" id="1.10.1040.10">
    <property type="entry name" value="N-(1-d-carboxylethyl)-l-norvaline Dehydrogenase, domain 2"/>
    <property type="match status" value="1"/>
</dbReference>
<dbReference type="SUPFAM" id="SSF48179">
    <property type="entry name" value="6-phosphogluconate dehydrogenase C-terminal domain-like"/>
    <property type="match status" value="1"/>
</dbReference>
<feature type="domain" description="Ketopantoate reductase C-terminal" evidence="12">
    <location>
        <begin position="178"/>
        <end position="319"/>
    </location>
</feature>
<evidence type="ECO:0000256" key="5">
    <source>
        <dbReference type="ARBA" id="ARBA00022655"/>
    </source>
</evidence>
<dbReference type="InterPro" id="IPR013328">
    <property type="entry name" value="6PGD_dom2"/>
</dbReference>
<evidence type="ECO:0000256" key="2">
    <source>
        <dbReference type="ARBA" id="ARBA00007870"/>
    </source>
</evidence>
<comment type="caution">
    <text evidence="13">The sequence shown here is derived from an EMBL/GenBank/DDBJ whole genome shotgun (WGS) entry which is preliminary data.</text>
</comment>
<evidence type="ECO:0000256" key="7">
    <source>
        <dbReference type="ARBA" id="ARBA00023002"/>
    </source>
</evidence>
<dbReference type="Gene3D" id="3.40.50.720">
    <property type="entry name" value="NAD(P)-binding Rossmann-like Domain"/>
    <property type="match status" value="1"/>
</dbReference>
<dbReference type="InterPro" id="IPR008927">
    <property type="entry name" value="6-PGluconate_DH-like_C_sf"/>
</dbReference>
<keyword evidence="7 10" id="KW-0560">Oxidoreductase</keyword>
<dbReference type="EC" id="1.1.1.169" evidence="3 10"/>
<evidence type="ECO:0000256" key="9">
    <source>
        <dbReference type="ARBA" id="ARBA00048793"/>
    </source>
</evidence>
<evidence type="ECO:0000256" key="4">
    <source>
        <dbReference type="ARBA" id="ARBA00019465"/>
    </source>
</evidence>
<dbReference type="RefSeq" id="WP_284312314.1">
    <property type="nucleotide sequence ID" value="NZ_BSPC01000022.1"/>
</dbReference>
<evidence type="ECO:0000313" key="13">
    <source>
        <dbReference type="EMBL" id="GLS19387.1"/>
    </source>
</evidence>
<dbReference type="InterPro" id="IPR013332">
    <property type="entry name" value="KPR_N"/>
</dbReference>
<dbReference type="PANTHER" id="PTHR43765">
    <property type="entry name" value="2-DEHYDROPANTOATE 2-REDUCTASE-RELATED"/>
    <property type="match status" value="1"/>
</dbReference>
<evidence type="ECO:0000259" key="12">
    <source>
        <dbReference type="Pfam" id="PF08546"/>
    </source>
</evidence>
<dbReference type="Proteomes" id="UP001156882">
    <property type="component" value="Unassembled WGS sequence"/>
</dbReference>
<keyword evidence="14" id="KW-1185">Reference proteome</keyword>
<gene>
    <name evidence="13" type="primary">panE</name>
    <name evidence="13" type="ORF">GCM10007874_24040</name>
</gene>
<comment type="function">
    <text evidence="10">Catalyzes the NADPH-dependent reduction of ketopantoate into pantoic acid.</text>
</comment>
<feature type="domain" description="Ketopantoate reductase N-terminal" evidence="11">
    <location>
        <begin position="5"/>
        <end position="152"/>
    </location>
</feature>
<evidence type="ECO:0000256" key="1">
    <source>
        <dbReference type="ARBA" id="ARBA00004994"/>
    </source>
</evidence>
<accession>A0ABQ6CIE3</accession>
<keyword evidence="5 10" id="KW-0566">Pantothenate biosynthesis</keyword>
<keyword evidence="6 10" id="KW-0521">NADP</keyword>
<reference evidence="14" key="1">
    <citation type="journal article" date="2019" name="Int. J. Syst. Evol. Microbiol.">
        <title>The Global Catalogue of Microorganisms (GCM) 10K type strain sequencing project: providing services to taxonomists for standard genome sequencing and annotation.</title>
        <authorList>
            <consortium name="The Broad Institute Genomics Platform"/>
            <consortium name="The Broad Institute Genome Sequencing Center for Infectious Disease"/>
            <person name="Wu L."/>
            <person name="Ma J."/>
        </authorList>
    </citation>
    <scope>NUCLEOTIDE SEQUENCE [LARGE SCALE GENOMIC DNA]</scope>
    <source>
        <strain evidence="14">NBRC 101365</strain>
    </source>
</reference>
<comment type="pathway">
    <text evidence="1 10">Cofactor biosynthesis; (R)-pantothenate biosynthesis; (R)-pantoate from 3-methyl-2-oxobutanoate: step 2/2.</text>
</comment>
<evidence type="ECO:0000259" key="11">
    <source>
        <dbReference type="Pfam" id="PF02558"/>
    </source>
</evidence>
<evidence type="ECO:0000256" key="10">
    <source>
        <dbReference type="RuleBase" id="RU362068"/>
    </source>
</evidence>
<dbReference type="InterPro" id="IPR003710">
    <property type="entry name" value="ApbA"/>
</dbReference>
<dbReference type="PANTHER" id="PTHR43765:SF2">
    <property type="entry name" value="2-DEHYDROPANTOATE 2-REDUCTASE"/>
    <property type="match status" value="1"/>
</dbReference>
<dbReference type="EMBL" id="BSPC01000022">
    <property type="protein sequence ID" value="GLS19387.1"/>
    <property type="molecule type" value="Genomic_DNA"/>
</dbReference>
<proteinExistence type="inferred from homology"/>
<evidence type="ECO:0000256" key="6">
    <source>
        <dbReference type="ARBA" id="ARBA00022857"/>
    </source>
</evidence>
<evidence type="ECO:0000313" key="14">
    <source>
        <dbReference type="Proteomes" id="UP001156882"/>
    </source>
</evidence>
<organism evidence="13 14">
    <name type="scientific">Labrys miyagiensis</name>
    <dbReference type="NCBI Taxonomy" id="346912"/>
    <lineage>
        <taxon>Bacteria</taxon>
        <taxon>Pseudomonadati</taxon>
        <taxon>Pseudomonadota</taxon>
        <taxon>Alphaproteobacteria</taxon>
        <taxon>Hyphomicrobiales</taxon>
        <taxon>Xanthobacteraceae</taxon>
        <taxon>Labrys</taxon>
    </lineage>
</organism>
<protein>
    <recommendedName>
        <fullName evidence="4 10">2-dehydropantoate 2-reductase</fullName>
        <ecNumber evidence="3 10">1.1.1.169</ecNumber>
    </recommendedName>
    <alternativeName>
        <fullName evidence="8 10">Ketopantoate reductase</fullName>
    </alternativeName>
</protein>
<dbReference type="InterPro" id="IPR013752">
    <property type="entry name" value="KPA_reductase"/>
</dbReference>
<dbReference type="SUPFAM" id="SSF51735">
    <property type="entry name" value="NAD(P)-binding Rossmann-fold domains"/>
    <property type="match status" value="1"/>
</dbReference>
<dbReference type="InterPro" id="IPR036291">
    <property type="entry name" value="NAD(P)-bd_dom_sf"/>
</dbReference>
<evidence type="ECO:0000256" key="8">
    <source>
        <dbReference type="ARBA" id="ARBA00032024"/>
    </source>
</evidence>
<dbReference type="Pfam" id="PF08546">
    <property type="entry name" value="ApbA_C"/>
    <property type="match status" value="1"/>
</dbReference>
<sequence length="343" mass="36592">MSGPILVWGAGAIGGTIGAALIRAGEEVLFVDRDAAHVDAINRNGLAITGAIDPHGVEAHAFLPEEVTGVHDEILLAVKAHHTEEATKALLPHLAIDGYVASIQNGLNERIIAAIVGPERTIGSFVNFGADYIEPGVIHFGGRGAVVVGEIDGALTPRIESLHRQFLTFDRNAILTRNIWGYLWSKLVVGALLFATAVTNDSIADVLAMQRYRPTLTALAHEVLAVAAAEGVKLEPFDGFDPRAFMPGVDPAATERSYDEMVAHNRRSAKSHSGIWRDLAVRKRKTEVDQQIGPVVEIGRKHGIATPVTQALIGLIHATEEGRRSLELAGLDDLARAAGKVPA</sequence>
<comment type="similarity">
    <text evidence="2 10">Belongs to the ketopantoate reductase family.</text>
</comment>